<dbReference type="KEGG" id="vde:111245730"/>
<dbReference type="GO" id="GO:0005524">
    <property type="term" value="F:ATP binding"/>
    <property type="evidence" value="ECO:0007669"/>
    <property type="project" value="UniProtKB-UniRule"/>
</dbReference>
<evidence type="ECO:0000256" key="2">
    <source>
        <dbReference type="ARBA" id="ARBA00022679"/>
    </source>
</evidence>
<dbReference type="InterPro" id="IPR036860">
    <property type="entry name" value="SH2_dom_sf"/>
</dbReference>
<evidence type="ECO:0000256" key="4">
    <source>
        <dbReference type="ARBA" id="ARBA00022777"/>
    </source>
</evidence>
<dbReference type="PROSITE" id="PS50011">
    <property type="entry name" value="PROTEIN_KINASE_DOM"/>
    <property type="match status" value="2"/>
</dbReference>
<evidence type="ECO:0000256" key="8">
    <source>
        <dbReference type="PROSITE-ProRule" id="PRU00191"/>
    </source>
</evidence>
<dbReference type="PROSITE" id="PS50001">
    <property type="entry name" value="SH2"/>
    <property type="match status" value="1"/>
</dbReference>
<dbReference type="InterPro" id="IPR000980">
    <property type="entry name" value="SH2"/>
</dbReference>
<dbReference type="InterPro" id="IPR051286">
    <property type="entry name" value="JAK"/>
</dbReference>
<sequence length="1121" mass="128154">MTADANTKSEIVVDMCIPKVQPIRVSSRDAFLVDDLTQRACELVGVPPTFRYLAGLYDKKLSMYLVPEDTIGGDGKDYELQIRIRYHPASIDNLMNSPTPTMDLYYHQLRYCLLNGYTQHNHNKEVEHKLFGLLVSDYVRQLVEKDERPEGKTVDDLMESSFPSNCKFPWWKRHIVGKEFMQSLQHGYKECNNSLPYIKCTFIEAVWNSLEEFRQEKFKAQILINGTARKCEVAVGQMGALSEPAGPGLRINEGDSKDMYLISQLCYLNLDGAKVEMHITNEQPLNIKLDDERQVREFLTLLDGYYRMSEKFMASLCGQLQNPTTTYLKKNRIHGPISAAVSQKKLLDNESRQGCYLVRQSDIHYRTYVVDLILPDGRIEARTVIETPDGNYRLDRDNEENAFKTISSLVKARLRPGNPELYQLPPSEYDNTGLQFCRPLGKATENGEENENKEPPAVVLKVQQIHLETSLRTTLQQKVMRGRFGKKNVVVRFINETSYQRSFLNKADQVLTWRSREIVPILGIIIVSPVGLVSEYMPLGSLDIFLRQKGDELSIGDLGDASLCLAKAVWYLEENGLVHGKIRCRSAFVAECAPSSFKVKLGEPGVLSYDEQDTPWIAPEYLSVMSSVAYSLKADLYALGTTMWEIFNYARDPFEIVPMDDARAFFAAGKRLSLVDVPQEFCEIVADCWHADPDERRSPRSIVRDIHQLLYQIYLPKKFNLYADVNPSLRLAPPMNSPEPPEIPPLRAVPPRPNESLVQRRNSTASQQSIVSHRNWFSSVFRPKKDYDSFSNVTSTSIAMSDHTVATETTDVEERPDISLDEIDDDFPDATALLNGKWIIEKKDLKIANPLGQGFFGMVFKATLTRYSGIFEEQVAVKRMKSSVQEFSQKDLEREIEIMKKLRHPNIVEIKGIVEEPEVLLVMEYLELGSLQIYLQLNKNNLDHTHLIKYGYDIANAMAYLERKRIIHRDLAARNILVKSESCVKISDFGLAHIVDREYYMIQTMHRNLPIKWYAPESILYGKFSVKSDVWSFGVALWEMFAFGEDPMPAECIELTHLGEQLMAGHRLPLPPGCPTDVYQIMRECWRSDHNLRPTFATLLSMMKNLADTTGVFDRMNDLLT</sequence>
<dbReference type="PRINTS" id="PR00109">
    <property type="entry name" value="TYRKINASE"/>
</dbReference>
<keyword evidence="2" id="KW-0808">Transferase</keyword>
<dbReference type="GO" id="GO:0016020">
    <property type="term" value="C:membrane"/>
    <property type="evidence" value="ECO:0007669"/>
    <property type="project" value="InterPro"/>
</dbReference>
<accession>A0A7M7JCU8</accession>
<organism evidence="12 13">
    <name type="scientific">Varroa destructor</name>
    <name type="common">Honeybee mite</name>
    <dbReference type="NCBI Taxonomy" id="109461"/>
    <lineage>
        <taxon>Eukaryota</taxon>
        <taxon>Metazoa</taxon>
        <taxon>Ecdysozoa</taxon>
        <taxon>Arthropoda</taxon>
        <taxon>Chelicerata</taxon>
        <taxon>Arachnida</taxon>
        <taxon>Acari</taxon>
        <taxon>Parasitiformes</taxon>
        <taxon>Mesostigmata</taxon>
        <taxon>Gamasina</taxon>
        <taxon>Dermanyssoidea</taxon>
        <taxon>Varroidae</taxon>
        <taxon>Varroa</taxon>
    </lineage>
</organism>
<dbReference type="InterPro" id="IPR020635">
    <property type="entry name" value="Tyr_kinase_cat_dom"/>
</dbReference>
<dbReference type="GeneID" id="111245730"/>
<dbReference type="RefSeq" id="XP_022650173.1">
    <property type="nucleotide sequence ID" value="XM_022794438.1"/>
</dbReference>
<dbReference type="GO" id="GO:0019221">
    <property type="term" value="P:cytokine-mediated signaling pathway"/>
    <property type="evidence" value="ECO:0007669"/>
    <property type="project" value="TreeGrafter"/>
</dbReference>
<dbReference type="EnsemblMetazoa" id="XM_022794438">
    <property type="protein sequence ID" value="XP_022650173"/>
    <property type="gene ID" value="LOC111245730"/>
</dbReference>
<keyword evidence="4" id="KW-0418">Kinase</keyword>
<dbReference type="RefSeq" id="XP_022650172.1">
    <property type="nucleotide sequence ID" value="XM_022794437.1"/>
</dbReference>
<dbReference type="SMART" id="SM00219">
    <property type="entry name" value="TyrKc"/>
    <property type="match status" value="1"/>
</dbReference>
<dbReference type="InterPro" id="IPR016251">
    <property type="entry name" value="Tyr_kinase_non-rcpt_Jak/Tyk2"/>
</dbReference>
<protein>
    <recommendedName>
        <fullName evidence="1">non-specific protein-tyrosine kinase</fullName>
        <ecNumber evidence="1">2.7.10.2</ecNumber>
    </recommendedName>
</protein>
<evidence type="ECO:0000256" key="1">
    <source>
        <dbReference type="ARBA" id="ARBA00011903"/>
    </source>
</evidence>
<evidence type="ECO:0000256" key="7">
    <source>
        <dbReference type="ARBA" id="ARBA00051245"/>
    </source>
</evidence>
<evidence type="ECO:0000256" key="6">
    <source>
        <dbReference type="ARBA" id="ARBA00023137"/>
    </source>
</evidence>
<dbReference type="EnsemblMetazoa" id="XM_022794437">
    <property type="protein sequence ID" value="XP_022650172"/>
    <property type="gene ID" value="LOC111245730"/>
</dbReference>
<dbReference type="PROSITE" id="PS00109">
    <property type="entry name" value="PROTEIN_KINASE_TYR"/>
    <property type="match status" value="1"/>
</dbReference>
<dbReference type="AlphaFoldDB" id="A0A7M7JCU8"/>
<dbReference type="SUPFAM" id="SSF55550">
    <property type="entry name" value="SH2 domain"/>
    <property type="match status" value="1"/>
</dbReference>
<dbReference type="Pfam" id="PF07714">
    <property type="entry name" value="PK_Tyr_Ser-Thr"/>
    <property type="match status" value="2"/>
</dbReference>
<feature type="binding site" evidence="9">
    <location>
        <position position="878"/>
    </location>
    <ligand>
        <name>ATP</name>
        <dbReference type="ChEBI" id="CHEBI:30616"/>
    </ligand>
</feature>
<dbReference type="EnsemblMetazoa" id="XM_022794436">
    <property type="protein sequence ID" value="XP_022650171"/>
    <property type="gene ID" value="LOC111245730"/>
</dbReference>
<dbReference type="SMART" id="SM00220">
    <property type="entry name" value="S_TKc"/>
    <property type="match status" value="1"/>
</dbReference>
<dbReference type="GO" id="GO:0004715">
    <property type="term" value="F:non-membrane spanning protein tyrosine kinase activity"/>
    <property type="evidence" value="ECO:0007669"/>
    <property type="project" value="UniProtKB-EC"/>
</dbReference>
<evidence type="ECO:0000313" key="13">
    <source>
        <dbReference type="Proteomes" id="UP000594260"/>
    </source>
</evidence>
<dbReference type="InParanoid" id="A0A7M7JCU8"/>
<dbReference type="Gene3D" id="1.10.510.10">
    <property type="entry name" value="Transferase(Phosphotransferase) domain 1"/>
    <property type="match status" value="2"/>
</dbReference>
<dbReference type="RefSeq" id="XP_022650171.1">
    <property type="nucleotide sequence ID" value="XM_022794436.1"/>
</dbReference>
<dbReference type="FunFam" id="1.10.510.10:FF:000554">
    <property type="entry name" value="Predicted protein"/>
    <property type="match status" value="1"/>
</dbReference>
<dbReference type="OMA" id="FLPRCMR"/>
<evidence type="ECO:0000313" key="12">
    <source>
        <dbReference type="EnsemblMetazoa" id="XP_022650172"/>
    </source>
</evidence>
<dbReference type="CDD" id="cd00192">
    <property type="entry name" value="PTKc"/>
    <property type="match status" value="1"/>
</dbReference>
<dbReference type="InterPro" id="IPR008266">
    <property type="entry name" value="Tyr_kinase_AS"/>
</dbReference>
<dbReference type="FunCoup" id="A0A7M7JCU8">
    <property type="interactions" value="532"/>
</dbReference>
<feature type="domain" description="SH2" evidence="10">
    <location>
        <begin position="332"/>
        <end position="411"/>
    </location>
</feature>
<dbReference type="InterPro" id="IPR001245">
    <property type="entry name" value="Ser-Thr/Tyr_kinase_cat_dom"/>
</dbReference>
<evidence type="ECO:0000259" key="10">
    <source>
        <dbReference type="PROSITE" id="PS50001"/>
    </source>
</evidence>
<keyword evidence="6" id="KW-0829">Tyrosine-protein kinase</keyword>
<evidence type="ECO:0000256" key="9">
    <source>
        <dbReference type="PROSITE-ProRule" id="PRU10141"/>
    </source>
</evidence>
<proteinExistence type="predicted"/>
<keyword evidence="8" id="KW-0727">SH2 domain</keyword>
<feature type="domain" description="Protein kinase" evidence="11">
    <location>
        <begin position="473"/>
        <end position="710"/>
    </location>
</feature>
<keyword evidence="5 9" id="KW-0067">ATP-binding</keyword>
<dbReference type="OrthoDB" id="1915767at2759"/>
<dbReference type="InterPro" id="IPR011009">
    <property type="entry name" value="Kinase-like_dom_sf"/>
</dbReference>
<dbReference type="InterPro" id="IPR000719">
    <property type="entry name" value="Prot_kinase_dom"/>
</dbReference>
<comment type="catalytic activity">
    <reaction evidence="7">
        <text>L-tyrosyl-[protein] + ATP = O-phospho-L-tyrosyl-[protein] + ADP + H(+)</text>
        <dbReference type="Rhea" id="RHEA:10596"/>
        <dbReference type="Rhea" id="RHEA-COMP:10136"/>
        <dbReference type="Rhea" id="RHEA-COMP:20101"/>
        <dbReference type="ChEBI" id="CHEBI:15378"/>
        <dbReference type="ChEBI" id="CHEBI:30616"/>
        <dbReference type="ChEBI" id="CHEBI:46858"/>
        <dbReference type="ChEBI" id="CHEBI:61978"/>
        <dbReference type="ChEBI" id="CHEBI:456216"/>
        <dbReference type="EC" id="2.7.10.2"/>
    </reaction>
</comment>
<evidence type="ECO:0000256" key="3">
    <source>
        <dbReference type="ARBA" id="ARBA00022741"/>
    </source>
</evidence>
<dbReference type="PANTHER" id="PTHR45807">
    <property type="entry name" value="TYROSINE-PROTEIN KINASE HOPSCOTCH"/>
    <property type="match status" value="1"/>
</dbReference>
<dbReference type="Gene3D" id="3.30.505.10">
    <property type="entry name" value="SH2 domain"/>
    <property type="match status" value="1"/>
</dbReference>
<dbReference type="PROSITE" id="PS00107">
    <property type="entry name" value="PROTEIN_KINASE_ATP"/>
    <property type="match status" value="1"/>
</dbReference>
<dbReference type="Proteomes" id="UP000594260">
    <property type="component" value="Unplaced"/>
</dbReference>
<dbReference type="GO" id="GO:0005126">
    <property type="term" value="F:cytokine receptor binding"/>
    <property type="evidence" value="ECO:0007669"/>
    <property type="project" value="TreeGrafter"/>
</dbReference>
<dbReference type="SUPFAM" id="SSF56112">
    <property type="entry name" value="Protein kinase-like (PK-like)"/>
    <property type="match status" value="2"/>
</dbReference>
<dbReference type="GO" id="GO:0035556">
    <property type="term" value="P:intracellular signal transduction"/>
    <property type="evidence" value="ECO:0007669"/>
    <property type="project" value="InterPro"/>
</dbReference>
<keyword evidence="13" id="KW-1185">Reference proteome</keyword>
<dbReference type="PANTHER" id="PTHR45807:SF7">
    <property type="entry name" value="TYROSINE-PROTEIN KINASE HOPSCOTCH"/>
    <property type="match status" value="1"/>
</dbReference>
<dbReference type="GO" id="GO:0030154">
    <property type="term" value="P:cell differentiation"/>
    <property type="evidence" value="ECO:0007669"/>
    <property type="project" value="TreeGrafter"/>
</dbReference>
<feature type="domain" description="Protein kinase" evidence="11">
    <location>
        <begin position="845"/>
        <end position="1106"/>
    </location>
</feature>
<dbReference type="GO" id="GO:0005829">
    <property type="term" value="C:cytosol"/>
    <property type="evidence" value="ECO:0007669"/>
    <property type="project" value="TreeGrafter"/>
</dbReference>
<dbReference type="InterPro" id="IPR017441">
    <property type="entry name" value="Protein_kinase_ATP_BS"/>
</dbReference>
<keyword evidence="3 9" id="KW-0547">Nucleotide-binding</keyword>
<evidence type="ECO:0000256" key="5">
    <source>
        <dbReference type="ARBA" id="ARBA00022840"/>
    </source>
</evidence>
<name>A0A7M7JCU8_VARDE</name>
<reference evidence="12" key="1">
    <citation type="submission" date="2021-01" db="UniProtKB">
        <authorList>
            <consortium name="EnsemblMetazoa"/>
        </authorList>
    </citation>
    <scope>IDENTIFICATION</scope>
</reference>
<dbReference type="EC" id="2.7.10.2" evidence="1"/>
<evidence type="ECO:0000259" key="11">
    <source>
        <dbReference type="PROSITE" id="PS50011"/>
    </source>
</evidence>
<dbReference type="PRINTS" id="PR01823">
    <property type="entry name" value="JANUSKINASE"/>
</dbReference>
<dbReference type="GO" id="GO:0007259">
    <property type="term" value="P:cell surface receptor signaling pathway via JAK-STAT"/>
    <property type="evidence" value="ECO:0007669"/>
    <property type="project" value="TreeGrafter"/>
</dbReference>